<dbReference type="Proteomes" id="UP000694941">
    <property type="component" value="Unplaced"/>
</dbReference>
<dbReference type="GeneID" id="106467663"/>
<feature type="non-terminal residue" evidence="14">
    <location>
        <position position="1"/>
    </location>
</feature>
<evidence type="ECO:0000256" key="12">
    <source>
        <dbReference type="ARBA" id="ARBA00023273"/>
    </source>
</evidence>
<dbReference type="RefSeq" id="XP_022251576.1">
    <property type="nucleotide sequence ID" value="XM_022395868.1"/>
</dbReference>
<dbReference type="Gene3D" id="2.130.10.10">
    <property type="entry name" value="YVTN repeat-like/Quinoprotein amine dehydrogenase"/>
    <property type="match status" value="1"/>
</dbReference>
<keyword evidence="9" id="KW-0969">Cilium</keyword>
<evidence type="ECO:0000313" key="13">
    <source>
        <dbReference type="Proteomes" id="UP000694941"/>
    </source>
</evidence>
<keyword evidence="7" id="KW-0677">Repeat</keyword>
<evidence type="ECO:0000313" key="14">
    <source>
        <dbReference type="RefSeq" id="XP_022251576.1"/>
    </source>
</evidence>
<evidence type="ECO:0000256" key="6">
    <source>
        <dbReference type="ARBA" id="ARBA00022574"/>
    </source>
</evidence>
<evidence type="ECO:0000256" key="3">
    <source>
        <dbReference type="ARBA" id="ARBA00006059"/>
    </source>
</evidence>
<evidence type="ECO:0000256" key="11">
    <source>
        <dbReference type="ARBA" id="ARBA00023212"/>
    </source>
</evidence>
<dbReference type="InterPro" id="IPR001680">
    <property type="entry name" value="WD40_rpt"/>
</dbReference>
<dbReference type="PANTHER" id="PTHR13667">
    <property type="entry name" value="HOMOLOC-13"/>
    <property type="match status" value="1"/>
</dbReference>
<keyword evidence="6" id="KW-0853">WD repeat</keyword>
<evidence type="ECO:0000256" key="2">
    <source>
        <dbReference type="ARBA" id="ARBA00004430"/>
    </source>
</evidence>
<keyword evidence="13" id="KW-1185">Reference proteome</keyword>
<gene>
    <name evidence="14" type="primary">LOC106467663</name>
</gene>
<accession>A0ABM1T6S0</accession>
<evidence type="ECO:0000256" key="4">
    <source>
        <dbReference type="ARBA" id="ARBA00022475"/>
    </source>
</evidence>
<keyword evidence="4" id="KW-1003">Cell membrane</keyword>
<dbReference type="InterPro" id="IPR015943">
    <property type="entry name" value="WD40/YVTN_repeat-like_dom_sf"/>
</dbReference>
<keyword evidence="11" id="KW-0206">Cytoskeleton</keyword>
<comment type="similarity">
    <text evidence="3">Belongs to the WD repeat fritz family.</text>
</comment>
<evidence type="ECO:0000256" key="8">
    <source>
        <dbReference type="ARBA" id="ARBA00022794"/>
    </source>
</evidence>
<evidence type="ECO:0000256" key="1">
    <source>
        <dbReference type="ARBA" id="ARBA00004236"/>
    </source>
</evidence>
<proteinExistence type="inferred from homology"/>
<organism evidence="13 14">
    <name type="scientific">Limulus polyphemus</name>
    <name type="common">Atlantic horseshoe crab</name>
    <dbReference type="NCBI Taxonomy" id="6850"/>
    <lineage>
        <taxon>Eukaryota</taxon>
        <taxon>Metazoa</taxon>
        <taxon>Ecdysozoa</taxon>
        <taxon>Arthropoda</taxon>
        <taxon>Chelicerata</taxon>
        <taxon>Merostomata</taxon>
        <taxon>Xiphosura</taxon>
        <taxon>Limulidae</taxon>
        <taxon>Limulus</taxon>
    </lineage>
</organism>
<keyword evidence="5" id="KW-0963">Cytoplasm</keyword>
<dbReference type="SUPFAM" id="SSF82171">
    <property type="entry name" value="DPP6 N-terminal domain-like"/>
    <property type="match status" value="1"/>
</dbReference>
<reference evidence="14" key="1">
    <citation type="submission" date="2025-08" db="UniProtKB">
        <authorList>
            <consortium name="RefSeq"/>
        </authorList>
    </citation>
    <scope>IDENTIFICATION</scope>
    <source>
        <tissue evidence="14">Muscle</tissue>
    </source>
</reference>
<comment type="subcellular location">
    <subcellularLocation>
        <location evidence="1">Cell membrane</location>
    </subcellularLocation>
    <subcellularLocation>
        <location evidence="2">Cytoplasm</location>
        <location evidence="2">Cytoskeleton</location>
        <location evidence="2">Cilium axoneme</location>
    </subcellularLocation>
</comment>
<dbReference type="Pfam" id="PF11768">
    <property type="entry name" value="Frtz"/>
    <property type="match status" value="2"/>
</dbReference>
<evidence type="ECO:0000256" key="10">
    <source>
        <dbReference type="ARBA" id="ARBA00023136"/>
    </source>
</evidence>
<dbReference type="SMART" id="SM00320">
    <property type="entry name" value="WD40"/>
    <property type="match status" value="2"/>
</dbReference>
<dbReference type="PANTHER" id="PTHR13667:SF5">
    <property type="entry name" value="WD REPEAT-CONTAINING AND PLANAR CELL POLARITY EFFECTOR PROTEIN FRITZ HOMOLOG"/>
    <property type="match status" value="1"/>
</dbReference>
<evidence type="ECO:0000256" key="9">
    <source>
        <dbReference type="ARBA" id="ARBA00023069"/>
    </source>
</evidence>
<evidence type="ECO:0000256" key="7">
    <source>
        <dbReference type="ARBA" id="ARBA00022737"/>
    </source>
</evidence>
<name>A0ABM1T6S0_LIMPO</name>
<sequence length="383" mass="43462">ELLETHKCTTLKWIDAAVIQLFFSSGILVTIFLSENCNIKRVQIDRHLVGKLVSDHIVEVIIEDSHLLVSYVEPKLSYIYFGKQQSSSPARKYEKLAAMDPKIVTFDLIGPTNRHIERRLSSNSLHDAVLVWWHTDTQEAWPWSPLTSDRDRANILVYALNGPSLELMCFSHIDKNLLHATFRPMFHQISVTSIPLEEHVLSAQWSPAEDKLLLSCSDRSLVIYDAYRHLTRITTLNFAVQQISWHPSGTLALVASELGQLQCFDAALCCIKLELVGEEAESTKILEMSNFFRQRSNLTFIAWQSCGGVELSKQTKSAISTVVALFERGPLTIIKFPLGVLNVGKLTSFELITQYLKCKQVDEVKISMTIFSIYNRLYVISND</sequence>
<protein>
    <submittedName>
        <fullName evidence="14">WD repeat-containing and planar cell polarity effector protein fritz homolog</fullName>
    </submittedName>
</protein>
<evidence type="ECO:0000256" key="5">
    <source>
        <dbReference type="ARBA" id="ARBA00022490"/>
    </source>
</evidence>
<keyword evidence="12" id="KW-0966">Cell projection</keyword>
<keyword evidence="10" id="KW-0472">Membrane</keyword>
<keyword evidence="8" id="KW-0970">Cilium biogenesis/degradation</keyword>
<dbReference type="InterPro" id="IPR024511">
    <property type="entry name" value="Frtz"/>
</dbReference>